<keyword evidence="1" id="KW-0472">Membrane</keyword>
<dbReference type="AlphaFoldDB" id="A0A0F3PZE5"/>
<name>A0A0F3PZE5_ANAPH</name>
<accession>A0A0F3PZE5</accession>
<dbReference type="EMBL" id="LAOF01000001">
    <property type="protein sequence ID" value="KJV85377.1"/>
    <property type="molecule type" value="Genomic_DNA"/>
</dbReference>
<organism evidence="2 3">
    <name type="scientific">Anaplasma phagocytophilum str. ApWI1</name>
    <dbReference type="NCBI Taxonomy" id="1359155"/>
    <lineage>
        <taxon>Bacteria</taxon>
        <taxon>Pseudomonadati</taxon>
        <taxon>Pseudomonadota</taxon>
        <taxon>Alphaproteobacteria</taxon>
        <taxon>Rickettsiales</taxon>
        <taxon>Anaplasmataceae</taxon>
        <taxon>Anaplasma</taxon>
        <taxon>phagocytophilum group</taxon>
    </lineage>
</organism>
<evidence type="ECO:0000256" key="1">
    <source>
        <dbReference type="SAM" id="Phobius"/>
    </source>
</evidence>
<comment type="caution">
    <text evidence="2">The sequence shown here is derived from an EMBL/GenBank/DDBJ whole genome shotgun (WGS) entry which is preliminary data.</text>
</comment>
<sequence>MFAYNLKEVFIRSAAGFHCGISEQYFVILIGAVLFISEFHSKSSYF</sequence>
<keyword evidence="1" id="KW-1133">Transmembrane helix</keyword>
<protein>
    <submittedName>
        <fullName evidence="2">Uncharacterized protein</fullName>
    </submittedName>
</protein>
<evidence type="ECO:0000313" key="2">
    <source>
        <dbReference type="EMBL" id="KJV85377.1"/>
    </source>
</evidence>
<gene>
    <name evidence="2" type="ORF">APHWI1_0215</name>
</gene>
<dbReference type="PATRIC" id="fig|1359155.3.peg.220"/>
<reference evidence="2 3" key="1">
    <citation type="submission" date="2015-01" db="EMBL/GenBank/DDBJ databases">
        <title>Genome Sequencing of Rickettsiales.</title>
        <authorList>
            <person name="Daugherty S.C."/>
            <person name="Su Q."/>
            <person name="Abolude K."/>
            <person name="Beier-Sexton M."/>
            <person name="Carlyon J.A."/>
            <person name="Carter R."/>
            <person name="Day N.P."/>
            <person name="Dumler S.J."/>
            <person name="Dyachenko V."/>
            <person name="Godinez A."/>
            <person name="Kurtti T.J."/>
            <person name="Lichay M."/>
            <person name="Mullins K.E."/>
            <person name="Ott S."/>
            <person name="Pappas-Brown V."/>
            <person name="Paris D.H."/>
            <person name="Patel P."/>
            <person name="Richards A.L."/>
            <person name="Sadzewicz L."/>
            <person name="Sears K."/>
            <person name="Seidman D."/>
            <person name="Sengamalay N."/>
            <person name="Stenos J."/>
            <person name="Tallon L.J."/>
            <person name="Vincent G."/>
            <person name="Fraser C.M."/>
            <person name="Munderloh U."/>
            <person name="Dunning-Hotopp J.C."/>
        </authorList>
    </citation>
    <scope>NUCLEOTIDE SEQUENCE [LARGE SCALE GENOMIC DNA]</scope>
    <source>
        <strain evidence="2 3">ApWI1</strain>
    </source>
</reference>
<dbReference type="Proteomes" id="UP000033622">
    <property type="component" value="Unassembled WGS sequence"/>
</dbReference>
<keyword evidence="1" id="KW-0812">Transmembrane</keyword>
<proteinExistence type="predicted"/>
<feature type="transmembrane region" description="Helical" evidence="1">
    <location>
        <begin position="15"/>
        <end position="36"/>
    </location>
</feature>
<evidence type="ECO:0000313" key="3">
    <source>
        <dbReference type="Proteomes" id="UP000033622"/>
    </source>
</evidence>